<dbReference type="Pfam" id="PF07980">
    <property type="entry name" value="SusD_RagB"/>
    <property type="match status" value="1"/>
</dbReference>
<dbReference type="SUPFAM" id="SSF48452">
    <property type="entry name" value="TPR-like"/>
    <property type="match status" value="1"/>
</dbReference>
<sequence length="478" mass="54908">MKNIYLVILILFLANCASNDDFLDQEPEINSNIEITRIDELDKLFNGMGMPAIPNQVGLWCTDNSSMPQSILDESTTFSQTQIDQYLFNTKINRDSDRTWGPFFFYILRANLVLDYINSGELIESDEPGLKELLIAESHFYRAYYLFELAVIYNLYPSEANANELGMVLRKTSSLTENQSRATLRQTFDFILSELEMALKYPSDEKRSVYRINKATVNAVASRIHLYLGNYDKALEHANNALAGHSAMIDYATEVYELDYTFWYGDFVYPNTAEQVPFSGTSIADFYVDKYFYINYTNGNWNTSPSQELLDLYDDNDIRNLFFIEGWFTRYGATTNPWVHYMNSYVGYNPAGPGVPEMYLTRAECKARNNDISGAMADVEIVRSHRFHLDNYTALAIPSDAKGAVETIIEERRREDPYEYRFMDIKRLNNDPLTDPIILSRSANGETVTIQPDDRRYARPIGDEIVILSGGATQQNQY</sequence>
<evidence type="ECO:0000313" key="10">
    <source>
        <dbReference type="Proteomes" id="UP000308713"/>
    </source>
</evidence>
<evidence type="ECO:0000256" key="6">
    <source>
        <dbReference type="SAM" id="SignalP"/>
    </source>
</evidence>
<comment type="caution">
    <text evidence="9">The sequence shown here is derived from an EMBL/GenBank/DDBJ whole genome shotgun (WGS) entry which is preliminary data.</text>
</comment>
<organism evidence="9 10">
    <name type="scientific">Allotamlana fucoidanivorans</name>
    <dbReference type="NCBI Taxonomy" id="2583814"/>
    <lineage>
        <taxon>Bacteria</taxon>
        <taxon>Pseudomonadati</taxon>
        <taxon>Bacteroidota</taxon>
        <taxon>Flavobacteriia</taxon>
        <taxon>Flavobacteriales</taxon>
        <taxon>Flavobacteriaceae</taxon>
        <taxon>Allotamlana</taxon>
    </lineage>
</organism>
<protein>
    <submittedName>
        <fullName evidence="9">RagB/SusD family nutrient uptake outer membrane protein</fullName>
    </submittedName>
</protein>
<feature type="domain" description="RagB/SusD" evidence="7">
    <location>
        <begin position="357"/>
        <end position="428"/>
    </location>
</feature>
<dbReference type="Proteomes" id="UP000308713">
    <property type="component" value="Unassembled WGS sequence"/>
</dbReference>
<dbReference type="InterPro" id="IPR011990">
    <property type="entry name" value="TPR-like_helical_dom_sf"/>
</dbReference>
<comment type="subcellular location">
    <subcellularLocation>
        <location evidence="1">Cell outer membrane</location>
    </subcellularLocation>
</comment>
<evidence type="ECO:0000256" key="1">
    <source>
        <dbReference type="ARBA" id="ARBA00004442"/>
    </source>
</evidence>
<evidence type="ECO:0000259" key="7">
    <source>
        <dbReference type="Pfam" id="PF07980"/>
    </source>
</evidence>
<feature type="signal peptide" evidence="6">
    <location>
        <begin position="1"/>
        <end position="19"/>
    </location>
</feature>
<keyword evidence="4" id="KW-0472">Membrane</keyword>
<evidence type="ECO:0000256" key="5">
    <source>
        <dbReference type="ARBA" id="ARBA00023237"/>
    </source>
</evidence>
<feature type="chain" id="PRO_5022805661" evidence="6">
    <location>
        <begin position="20"/>
        <end position="478"/>
    </location>
</feature>
<keyword evidence="3 6" id="KW-0732">Signal</keyword>
<keyword evidence="5" id="KW-0998">Cell outer membrane</keyword>
<name>A0A5C4ST68_9FLAO</name>
<evidence type="ECO:0000256" key="4">
    <source>
        <dbReference type="ARBA" id="ARBA00023136"/>
    </source>
</evidence>
<evidence type="ECO:0000256" key="3">
    <source>
        <dbReference type="ARBA" id="ARBA00022729"/>
    </source>
</evidence>
<dbReference type="GO" id="GO:0009279">
    <property type="term" value="C:cell outer membrane"/>
    <property type="evidence" value="ECO:0007669"/>
    <property type="project" value="UniProtKB-SubCell"/>
</dbReference>
<dbReference type="AlphaFoldDB" id="A0A5C4ST68"/>
<dbReference type="Pfam" id="PF14322">
    <property type="entry name" value="SusD-like_3"/>
    <property type="match status" value="1"/>
</dbReference>
<dbReference type="InterPro" id="IPR012944">
    <property type="entry name" value="SusD_RagB_dom"/>
</dbReference>
<dbReference type="InterPro" id="IPR033985">
    <property type="entry name" value="SusD-like_N"/>
</dbReference>
<evidence type="ECO:0000313" key="9">
    <source>
        <dbReference type="EMBL" id="TNJ46959.1"/>
    </source>
</evidence>
<dbReference type="RefSeq" id="WP_139694421.1">
    <property type="nucleotide sequence ID" value="NZ_CP074074.1"/>
</dbReference>
<feature type="domain" description="SusD-like N-terminal" evidence="8">
    <location>
        <begin position="21"/>
        <end position="226"/>
    </location>
</feature>
<gene>
    <name evidence="9" type="ORF">FGF67_00060</name>
</gene>
<evidence type="ECO:0000256" key="2">
    <source>
        <dbReference type="ARBA" id="ARBA00006275"/>
    </source>
</evidence>
<proteinExistence type="inferred from homology"/>
<comment type="similarity">
    <text evidence="2">Belongs to the SusD family.</text>
</comment>
<dbReference type="Gene3D" id="1.25.40.390">
    <property type="match status" value="1"/>
</dbReference>
<keyword evidence="10" id="KW-1185">Reference proteome</keyword>
<reference evidence="9 10" key="1">
    <citation type="submission" date="2019-05" db="EMBL/GenBank/DDBJ databases">
        <title>Tamlana fucoidanivorans sp. nov., isolated from the surface of algae collected from Fujian province in China.</title>
        <authorList>
            <person name="Li J."/>
        </authorList>
    </citation>
    <scope>NUCLEOTIDE SEQUENCE [LARGE SCALE GENOMIC DNA]</scope>
    <source>
        <strain evidence="9 10">CW2-9</strain>
    </source>
</reference>
<evidence type="ECO:0000259" key="8">
    <source>
        <dbReference type="Pfam" id="PF14322"/>
    </source>
</evidence>
<accession>A0A5C4ST68</accession>
<dbReference type="EMBL" id="VDCS01000001">
    <property type="protein sequence ID" value="TNJ46959.1"/>
    <property type="molecule type" value="Genomic_DNA"/>
</dbReference>
<dbReference type="OrthoDB" id="653598at2"/>